<accession>A0A849K5T2</accession>
<gene>
    <name evidence="1" type="ORF">HLI28_07455</name>
</gene>
<dbReference type="EMBL" id="JABFAJ010000013">
    <property type="protein sequence ID" value="NNU27379.1"/>
    <property type="molecule type" value="Genomic_DNA"/>
</dbReference>
<keyword evidence="2" id="KW-1185">Reference proteome</keyword>
<reference evidence="1 2" key="1">
    <citation type="submission" date="2020-05" db="EMBL/GenBank/DDBJ databases">
        <title>Genome sequence of Isoptericola sp. JC619 isolated from Chilika lagoon, India.</title>
        <authorList>
            <person name="Kumar D."/>
            <person name="Appam K."/>
            <person name="Gandham S."/>
            <person name="Uppada J."/>
            <person name="Sasikala C."/>
            <person name="Venkata Ramana C."/>
        </authorList>
    </citation>
    <scope>NUCLEOTIDE SEQUENCE [LARGE SCALE GENOMIC DNA]</scope>
    <source>
        <strain evidence="1 2">JC619</strain>
    </source>
</reference>
<sequence length="218" mass="23882">MSAYVRPALPPAVFRDDAGTPIPYGRRWRTVDGPPESAFSAVTHPERFAPLHTVADALVEHLMATYDVEVTADGAPGPDPRVTGEPRRIVHLRPARDHAAPLTIIWSDLPGVVVHAGLEHVETFPCCACDACDETVEDSADDLERLVLGVAAGTLREWVRRSWPGARTVLVGAADATSAGEGRRRIPRTDIRRLRGRLRALPDGRWQPWTRRDGDTAP</sequence>
<dbReference type="AlphaFoldDB" id="A0A849K5T2"/>
<protein>
    <submittedName>
        <fullName evidence="1">Uncharacterized protein</fullName>
    </submittedName>
</protein>
<dbReference type="InterPro" id="IPR045773">
    <property type="entry name" value="DUF6226"/>
</dbReference>
<evidence type="ECO:0000313" key="2">
    <source>
        <dbReference type="Proteomes" id="UP000557204"/>
    </source>
</evidence>
<organism evidence="1 2">
    <name type="scientific">Isoptericola sediminis</name>
    <dbReference type="NCBI Taxonomy" id="2733572"/>
    <lineage>
        <taxon>Bacteria</taxon>
        <taxon>Bacillati</taxon>
        <taxon>Actinomycetota</taxon>
        <taxon>Actinomycetes</taxon>
        <taxon>Micrococcales</taxon>
        <taxon>Promicromonosporaceae</taxon>
        <taxon>Isoptericola</taxon>
    </lineage>
</organism>
<proteinExistence type="predicted"/>
<comment type="caution">
    <text evidence="1">The sequence shown here is derived from an EMBL/GenBank/DDBJ whole genome shotgun (WGS) entry which is preliminary data.</text>
</comment>
<dbReference type="RefSeq" id="WP_171246891.1">
    <property type="nucleotide sequence ID" value="NZ_JABFAJ010000013.1"/>
</dbReference>
<dbReference type="Proteomes" id="UP000557204">
    <property type="component" value="Unassembled WGS sequence"/>
</dbReference>
<dbReference type="Pfam" id="PF19736">
    <property type="entry name" value="DUF6226"/>
    <property type="match status" value="1"/>
</dbReference>
<name>A0A849K5T2_9MICO</name>
<evidence type="ECO:0000313" key="1">
    <source>
        <dbReference type="EMBL" id="NNU27379.1"/>
    </source>
</evidence>